<evidence type="ECO:0000313" key="3">
    <source>
        <dbReference type="Proteomes" id="UP001437256"/>
    </source>
</evidence>
<keyword evidence="1" id="KW-0812">Transmembrane</keyword>
<organism evidence="2 3">
    <name type="scientific">Marasmius tenuissimus</name>
    <dbReference type="NCBI Taxonomy" id="585030"/>
    <lineage>
        <taxon>Eukaryota</taxon>
        <taxon>Fungi</taxon>
        <taxon>Dikarya</taxon>
        <taxon>Basidiomycota</taxon>
        <taxon>Agaricomycotina</taxon>
        <taxon>Agaricomycetes</taxon>
        <taxon>Agaricomycetidae</taxon>
        <taxon>Agaricales</taxon>
        <taxon>Marasmiineae</taxon>
        <taxon>Marasmiaceae</taxon>
        <taxon>Marasmius</taxon>
    </lineage>
</organism>
<feature type="transmembrane region" description="Helical" evidence="1">
    <location>
        <begin position="140"/>
        <end position="164"/>
    </location>
</feature>
<feature type="transmembrane region" description="Helical" evidence="1">
    <location>
        <begin position="227"/>
        <end position="249"/>
    </location>
</feature>
<proteinExistence type="predicted"/>
<feature type="transmembrane region" description="Helical" evidence="1">
    <location>
        <begin position="261"/>
        <end position="282"/>
    </location>
</feature>
<comment type="caution">
    <text evidence="2">The sequence shown here is derived from an EMBL/GenBank/DDBJ whole genome shotgun (WGS) entry which is preliminary data.</text>
</comment>
<feature type="transmembrane region" description="Helical" evidence="1">
    <location>
        <begin position="20"/>
        <end position="49"/>
    </location>
</feature>
<dbReference type="Proteomes" id="UP001437256">
    <property type="component" value="Unassembled WGS sequence"/>
</dbReference>
<keyword evidence="1" id="KW-1133">Transmembrane helix</keyword>
<keyword evidence="3" id="KW-1185">Reference proteome</keyword>
<dbReference type="EMBL" id="JBBXMP010000011">
    <property type="protein sequence ID" value="KAL0069606.1"/>
    <property type="molecule type" value="Genomic_DNA"/>
</dbReference>
<keyword evidence="1" id="KW-0472">Membrane</keyword>
<feature type="transmembrane region" description="Helical" evidence="1">
    <location>
        <begin position="106"/>
        <end position="128"/>
    </location>
</feature>
<gene>
    <name evidence="2" type="ORF">AAF712_003264</name>
</gene>
<feature type="transmembrane region" description="Helical" evidence="1">
    <location>
        <begin position="61"/>
        <end position="86"/>
    </location>
</feature>
<accession>A0ABR3A6I7</accession>
<sequence>MLSPRAESQSSLLENYRISLVILPALEILIPVFLYGVYAVLYGICMMVLRRKKTRYHLRYMIAMSTLFTLGTAGIVLTAISVIEYGYRNLKNVMVLEEVDYLSPSFIPTMRVFFCTYVLSNFVAHAILISRCFIVWGRRLRIIVIPAILSVACNAAGLVTAATAEHFRPVGSYSMFSLRATGGTPLLIAFIATDLFINILLTLMLAGRIFVITRTTREILGSNVRTMYYSLVVVIIESGMLYPITLILLPALASTAGSNVVAFSLVQIVGITPTLVIVRVGLGNHVEDVQSCLETMRAASYPDETTLESTGLREDCIPQYQVFRAVASRES</sequence>
<evidence type="ECO:0000313" key="2">
    <source>
        <dbReference type="EMBL" id="KAL0069606.1"/>
    </source>
</evidence>
<feature type="transmembrane region" description="Helical" evidence="1">
    <location>
        <begin position="184"/>
        <end position="206"/>
    </location>
</feature>
<name>A0ABR3A6I7_9AGAR</name>
<evidence type="ECO:0000256" key="1">
    <source>
        <dbReference type="SAM" id="Phobius"/>
    </source>
</evidence>
<protein>
    <submittedName>
        <fullName evidence="2">Uncharacterized protein</fullName>
    </submittedName>
</protein>
<reference evidence="2 3" key="1">
    <citation type="submission" date="2024-05" db="EMBL/GenBank/DDBJ databases">
        <title>A draft genome resource for the thread blight pathogen Marasmius tenuissimus strain MS-2.</title>
        <authorList>
            <person name="Yulfo-Soto G.E."/>
            <person name="Baruah I.K."/>
            <person name="Amoako-Attah I."/>
            <person name="Bukari Y."/>
            <person name="Meinhardt L.W."/>
            <person name="Bailey B.A."/>
            <person name="Cohen S.P."/>
        </authorList>
    </citation>
    <scope>NUCLEOTIDE SEQUENCE [LARGE SCALE GENOMIC DNA]</scope>
    <source>
        <strain evidence="2 3">MS-2</strain>
    </source>
</reference>